<accession>A0A2J0UBD6</accession>
<gene>
    <name evidence="2" type="ORF">B9Y64_14320</name>
</gene>
<proteinExistence type="predicted"/>
<evidence type="ECO:0000256" key="1">
    <source>
        <dbReference type="SAM" id="Phobius"/>
    </source>
</evidence>
<dbReference type="RefSeq" id="WP_100441286.1">
    <property type="nucleotide sequence ID" value="NZ_CBCPIZ010000025.1"/>
</dbReference>
<dbReference type="Pfam" id="PF06805">
    <property type="entry name" value="Lambda_tail_I"/>
    <property type="match status" value="1"/>
</dbReference>
<dbReference type="InterPro" id="IPR010654">
    <property type="entry name" value="Phage_lambda_tail_I"/>
</dbReference>
<dbReference type="Proteomes" id="UP000230167">
    <property type="component" value="Unassembled WGS sequence"/>
</dbReference>
<keyword evidence="1" id="KW-0472">Membrane</keyword>
<dbReference type="OrthoDB" id="5617695at2"/>
<dbReference type="EMBL" id="NEQV01000004">
    <property type="protein sequence ID" value="PJL28387.1"/>
    <property type="molecule type" value="Genomic_DNA"/>
</dbReference>
<feature type="transmembrane region" description="Helical" evidence="1">
    <location>
        <begin position="94"/>
        <end position="112"/>
    </location>
</feature>
<evidence type="ECO:0000313" key="3">
    <source>
        <dbReference type="Proteomes" id="UP000230167"/>
    </source>
</evidence>
<keyword evidence="1" id="KW-0812">Transmembrane</keyword>
<evidence type="ECO:0000313" key="2">
    <source>
        <dbReference type="EMBL" id="PJL28387.1"/>
    </source>
</evidence>
<keyword evidence="1" id="KW-1133">Transmembrane helix</keyword>
<sequence length="201" mass="21133">MTDRLRTIRLYGKLGARFGRRFRLAVNSPAEAVHALCTMLPGFQQYLMGAKAKGMEFAVFNGRQNLSRDQLHDPPGQDDIRIAPVMVGSKRGGVLQTIAGVVMVVVGVIMLYTPLAAYGPNVIVAGASMIAGGVVQMLSPQPKGLGAKDTPDNAPSYSMNGTVNTQAQGNPVPVAYGGHDSKGMFIGSAVISGGILAEDQF</sequence>
<dbReference type="AlphaFoldDB" id="A0A2J0UBD6"/>
<protein>
    <submittedName>
        <fullName evidence="2">Phage tail protein</fullName>
    </submittedName>
</protein>
<name>A0A2J0UBD6_STEMA</name>
<reference evidence="2 3" key="1">
    <citation type="journal article" date="2017" name="Front. Microbiol.">
        <title>Double-Face Meets the Bacterial World: The Opportunistic Pathogen Stenotrophomonas maltophilia.</title>
        <authorList>
            <person name="Lira F."/>
            <person name="Berg G."/>
            <person name="Martinez J.L."/>
        </authorList>
    </citation>
    <scope>NUCLEOTIDE SEQUENCE [LARGE SCALE GENOMIC DNA]</scope>
    <source>
        <strain evidence="2 3">EA1</strain>
    </source>
</reference>
<comment type="caution">
    <text evidence="2">The sequence shown here is derived from an EMBL/GenBank/DDBJ whole genome shotgun (WGS) entry which is preliminary data.</text>
</comment>
<organism evidence="2 3">
    <name type="scientific">Stenotrophomonas maltophilia</name>
    <name type="common">Pseudomonas maltophilia</name>
    <name type="synonym">Xanthomonas maltophilia</name>
    <dbReference type="NCBI Taxonomy" id="40324"/>
    <lineage>
        <taxon>Bacteria</taxon>
        <taxon>Pseudomonadati</taxon>
        <taxon>Pseudomonadota</taxon>
        <taxon>Gammaproteobacteria</taxon>
        <taxon>Lysobacterales</taxon>
        <taxon>Lysobacteraceae</taxon>
        <taxon>Stenotrophomonas</taxon>
        <taxon>Stenotrophomonas maltophilia group</taxon>
    </lineage>
</organism>